<evidence type="ECO:0000313" key="1">
    <source>
        <dbReference type="EMBL" id="RIY03260.1"/>
    </source>
</evidence>
<organism evidence="1 2">
    <name type="scientific">Aureimonas flava</name>
    <dbReference type="NCBI Taxonomy" id="2320271"/>
    <lineage>
        <taxon>Bacteria</taxon>
        <taxon>Pseudomonadati</taxon>
        <taxon>Pseudomonadota</taxon>
        <taxon>Alphaproteobacteria</taxon>
        <taxon>Hyphomicrobiales</taxon>
        <taxon>Aurantimonadaceae</taxon>
        <taxon>Aureimonas</taxon>
    </lineage>
</organism>
<dbReference type="EMBL" id="QYRN01000001">
    <property type="protein sequence ID" value="RIY03260.1"/>
    <property type="molecule type" value="Genomic_DNA"/>
</dbReference>
<dbReference type="InterPro" id="IPR045565">
    <property type="entry name" value="Phage_capsid_2"/>
</dbReference>
<name>A0A3A1WPD4_9HYPH</name>
<dbReference type="Proteomes" id="UP000265750">
    <property type="component" value="Unassembled WGS sequence"/>
</dbReference>
<gene>
    <name evidence="1" type="ORF">D3218_00345</name>
</gene>
<dbReference type="OrthoDB" id="8295797at2"/>
<comment type="caution">
    <text evidence="1">The sequence shown here is derived from an EMBL/GenBank/DDBJ whole genome shotgun (WGS) entry which is preliminary data.</text>
</comment>
<accession>A0A3A1WPD4</accession>
<sequence>MTIQAPKWYREKIRDLVRARYQSRGSYLDGTMSRGDGGAGVIKFPVVGRVECYEISGSIQAITNTNPDLDIVEVRIRDFEVNSYIRPQDLRRQGPNEQAAVAKQLGNAIRRQRDVLKLDALHNFCNIAPGAAGGPQLQDLTRPDTIGDGTARIDVVDALQAVDQIRGAGAEEDVWWPIPEAWFTQLMMYKEFANADYIGPSDLPFAKAANVRKRTWRGIHVMTLPDEHFKYGTAAWGTATLNNKPTYGTGYIDTFMWTTEAVGAEHEWDKEEPEINKDITKEGHPWQLHSEMSGNAVGIMPEGVKRLRFKAPERAVRVS</sequence>
<evidence type="ECO:0008006" key="3">
    <source>
        <dbReference type="Google" id="ProtNLM"/>
    </source>
</evidence>
<dbReference type="RefSeq" id="WP_119537918.1">
    <property type="nucleotide sequence ID" value="NZ_QYRN01000001.1"/>
</dbReference>
<dbReference type="Pfam" id="PF19821">
    <property type="entry name" value="Phage_capsid_2"/>
    <property type="match status" value="1"/>
</dbReference>
<dbReference type="AlphaFoldDB" id="A0A3A1WPD4"/>
<reference evidence="2" key="1">
    <citation type="submission" date="2018-09" db="EMBL/GenBank/DDBJ databases">
        <authorList>
            <person name="Tuo L."/>
        </authorList>
    </citation>
    <scope>NUCLEOTIDE SEQUENCE [LARGE SCALE GENOMIC DNA]</scope>
    <source>
        <strain evidence="2">M2BS4Y-1</strain>
    </source>
</reference>
<keyword evidence="2" id="KW-1185">Reference proteome</keyword>
<proteinExistence type="predicted"/>
<protein>
    <recommendedName>
        <fullName evidence="3">Major capsid protein</fullName>
    </recommendedName>
</protein>
<evidence type="ECO:0000313" key="2">
    <source>
        <dbReference type="Proteomes" id="UP000265750"/>
    </source>
</evidence>